<reference evidence="2" key="1">
    <citation type="submission" date="2021-09" db="EMBL/GenBank/DDBJ databases">
        <authorList>
            <consortium name="AG Swart"/>
            <person name="Singh M."/>
            <person name="Singh A."/>
            <person name="Seah K."/>
            <person name="Emmerich C."/>
        </authorList>
    </citation>
    <scope>NUCLEOTIDE SEQUENCE</scope>
    <source>
        <strain evidence="2">ATCC30299</strain>
    </source>
</reference>
<feature type="coiled-coil region" evidence="1">
    <location>
        <begin position="242"/>
        <end position="329"/>
    </location>
</feature>
<name>A0AAU9IMQ5_9CILI</name>
<dbReference type="Proteomes" id="UP001162131">
    <property type="component" value="Unassembled WGS sequence"/>
</dbReference>
<evidence type="ECO:0000313" key="2">
    <source>
        <dbReference type="EMBL" id="CAG9315737.1"/>
    </source>
</evidence>
<keyword evidence="3" id="KW-1185">Reference proteome</keyword>
<organism evidence="2 3">
    <name type="scientific">Blepharisma stoltei</name>
    <dbReference type="NCBI Taxonomy" id="1481888"/>
    <lineage>
        <taxon>Eukaryota</taxon>
        <taxon>Sar</taxon>
        <taxon>Alveolata</taxon>
        <taxon>Ciliophora</taxon>
        <taxon>Postciliodesmatophora</taxon>
        <taxon>Heterotrichea</taxon>
        <taxon>Heterotrichida</taxon>
        <taxon>Blepharismidae</taxon>
        <taxon>Blepharisma</taxon>
    </lineage>
</organism>
<feature type="coiled-coil region" evidence="1">
    <location>
        <begin position="102"/>
        <end position="197"/>
    </location>
</feature>
<keyword evidence="1" id="KW-0175">Coiled coil</keyword>
<sequence length="351" mass="41124">MDFSGTESKILYGKESPDIINQNSYIFGGPIISSVTETNFAKLDGSPSLSRLSNSTYSKEYIKDIETHQNKAQKYNLKKIESQGKSYEKIKNALAGQLSSLKQQLELNEELQGRELDKIKEEYEIRLENIDKDRHESASRLRREIEKYEEILSVNQRQFDEYEYEYEHSRMNIEDQIENLKKEVEEIVESIDYHKELLEVTSKKEVEDINKEISCENQQHILNLEKIKAQSSSSYNELLPRLEAKDKLIQNLEYEIIELRNHILSLKETAAKDILSLRDTMRSSQRVIEAQQMELKRLKSNHISATSQAELLSKEASLLENEYARLKRDNSNMWNEIQRLEDLVYGKNMDD</sequence>
<protein>
    <submittedName>
        <fullName evidence="2">Uncharacterized protein</fullName>
    </submittedName>
</protein>
<accession>A0AAU9IMQ5</accession>
<evidence type="ECO:0000256" key="1">
    <source>
        <dbReference type="SAM" id="Coils"/>
    </source>
</evidence>
<evidence type="ECO:0000313" key="3">
    <source>
        <dbReference type="Proteomes" id="UP001162131"/>
    </source>
</evidence>
<dbReference type="EMBL" id="CAJZBQ010000014">
    <property type="protein sequence ID" value="CAG9315737.1"/>
    <property type="molecule type" value="Genomic_DNA"/>
</dbReference>
<gene>
    <name evidence="2" type="ORF">BSTOLATCC_MIC14487</name>
</gene>
<proteinExistence type="predicted"/>
<dbReference type="AlphaFoldDB" id="A0AAU9IMQ5"/>
<comment type="caution">
    <text evidence="2">The sequence shown here is derived from an EMBL/GenBank/DDBJ whole genome shotgun (WGS) entry which is preliminary data.</text>
</comment>